<evidence type="ECO:0000313" key="3">
    <source>
        <dbReference type="Proteomes" id="UP000191342"/>
    </source>
</evidence>
<protein>
    <recommendedName>
        <fullName evidence="4">Hydrophobin</fullName>
    </recommendedName>
</protein>
<feature type="chain" id="PRO_5013093790" description="Hydrophobin" evidence="1">
    <location>
        <begin position="19"/>
        <end position="93"/>
    </location>
</feature>
<gene>
    <name evidence="2" type="ORF">PENFLA_c036G04599</name>
</gene>
<evidence type="ECO:0000313" key="2">
    <source>
        <dbReference type="EMBL" id="OQE14651.1"/>
    </source>
</evidence>
<evidence type="ECO:0008006" key="4">
    <source>
        <dbReference type="Google" id="ProtNLM"/>
    </source>
</evidence>
<feature type="signal peptide" evidence="1">
    <location>
        <begin position="1"/>
        <end position="18"/>
    </location>
</feature>
<proteinExistence type="predicted"/>
<comment type="caution">
    <text evidence="2">The sequence shown here is derived from an EMBL/GenBank/DDBJ whole genome shotgun (WGS) entry which is preliminary data.</text>
</comment>
<dbReference type="EMBL" id="MLQL01000036">
    <property type="protein sequence ID" value="OQE14651.1"/>
    <property type="molecule type" value="Genomic_DNA"/>
</dbReference>
<dbReference type="OrthoDB" id="4367143at2759"/>
<sequence length="93" mass="9719">MLVKNIITAFALTGLATATPVGDIEERQTCAPAKNWCCSTAYPLSIFFIRGVGSNCRLRGSTLCGGRQAASLCCANNQILSGGTTSRDVVCTT</sequence>
<accession>A0A1V6SKT1</accession>
<keyword evidence="3" id="KW-1185">Reference proteome</keyword>
<name>A0A1V6SKT1_9EURO</name>
<keyword evidence="1" id="KW-0732">Signal</keyword>
<dbReference type="Proteomes" id="UP000191342">
    <property type="component" value="Unassembled WGS sequence"/>
</dbReference>
<evidence type="ECO:0000256" key="1">
    <source>
        <dbReference type="SAM" id="SignalP"/>
    </source>
</evidence>
<reference evidence="3" key="1">
    <citation type="journal article" date="2017" name="Nat. Microbiol.">
        <title>Global analysis of biosynthetic gene clusters reveals vast potential of secondary metabolite production in Penicillium species.</title>
        <authorList>
            <person name="Nielsen J.C."/>
            <person name="Grijseels S."/>
            <person name="Prigent S."/>
            <person name="Ji B."/>
            <person name="Dainat J."/>
            <person name="Nielsen K.F."/>
            <person name="Frisvad J.C."/>
            <person name="Workman M."/>
            <person name="Nielsen J."/>
        </authorList>
    </citation>
    <scope>NUCLEOTIDE SEQUENCE [LARGE SCALE GENOMIC DNA]</scope>
    <source>
        <strain evidence="3">IBT 14082</strain>
    </source>
</reference>
<dbReference type="AlphaFoldDB" id="A0A1V6SKT1"/>
<organism evidence="2 3">
    <name type="scientific">Penicillium flavigenum</name>
    <dbReference type="NCBI Taxonomy" id="254877"/>
    <lineage>
        <taxon>Eukaryota</taxon>
        <taxon>Fungi</taxon>
        <taxon>Dikarya</taxon>
        <taxon>Ascomycota</taxon>
        <taxon>Pezizomycotina</taxon>
        <taxon>Eurotiomycetes</taxon>
        <taxon>Eurotiomycetidae</taxon>
        <taxon>Eurotiales</taxon>
        <taxon>Aspergillaceae</taxon>
        <taxon>Penicillium</taxon>
    </lineage>
</organism>